<dbReference type="HOGENOM" id="CLU_018316_3_1_1"/>
<dbReference type="GO" id="GO:0004843">
    <property type="term" value="F:cysteine-type deubiquitinase activity"/>
    <property type="evidence" value="ECO:0007669"/>
    <property type="project" value="UniProtKB-UniRule"/>
</dbReference>
<dbReference type="Gene3D" id="3.40.532.10">
    <property type="entry name" value="Peptidase C12, ubiquitin carboxyl-terminal hydrolase"/>
    <property type="match status" value="1"/>
</dbReference>
<evidence type="ECO:0000259" key="9">
    <source>
        <dbReference type="PROSITE" id="PS52048"/>
    </source>
</evidence>
<evidence type="ECO:0000256" key="6">
    <source>
        <dbReference type="PROSITE-ProRule" id="PRU01393"/>
    </source>
</evidence>
<dbReference type="GO" id="GO:0016579">
    <property type="term" value="P:protein deubiquitination"/>
    <property type="evidence" value="ECO:0007669"/>
    <property type="project" value="TreeGrafter"/>
</dbReference>
<evidence type="ECO:0000256" key="1">
    <source>
        <dbReference type="ARBA" id="ARBA00000707"/>
    </source>
</evidence>
<protein>
    <recommendedName>
        <fullName evidence="7">Ubiquitin carboxyl-terminal hydrolase</fullName>
        <ecNumber evidence="7">3.4.19.12</ecNumber>
    </recommendedName>
</protein>
<evidence type="ECO:0000256" key="4">
    <source>
        <dbReference type="ARBA" id="ARBA00022801"/>
    </source>
</evidence>
<keyword evidence="11" id="KW-1185">Reference proteome</keyword>
<evidence type="ECO:0000256" key="3">
    <source>
        <dbReference type="ARBA" id="ARBA00022786"/>
    </source>
</evidence>
<feature type="compositionally biased region" description="Basic and acidic residues" evidence="8">
    <location>
        <begin position="92"/>
        <end position="102"/>
    </location>
</feature>
<dbReference type="STRING" id="663331.D4B276"/>
<dbReference type="RefSeq" id="XP_003011277.1">
    <property type="nucleotide sequence ID" value="XM_003011231.1"/>
</dbReference>
<dbReference type="Pfam" id="PF01088">
    <property type="entry name" value="Peptidase_C12"/>
    <property type="match status" value="1"/>
</dbReference>
<dbReference type="eggNOG" id="KOG2778">
    <property type="taxonomic scope" value="Eukaryota"/>
</dbReference>
<accession>D4B276</accession>
<evidence type="ECO:0000256" key="5">
    <source>
        <dbReference type="ARBA" id="ARBA00022807"/>
    </source>
</evidence>
<evidence type="ECO:0000256" key="2">
    <source>
        <dbReference type="ARBA" id="ARBA00022670"/>
    </source>
</evidence>
<dbReference type="KEGG" id="abe:ARB_02559"/>
<comment type="caution">
    <text evidence="10">The sequence shown here is derived from an EMBL/GenBank/DDBJ whole genome shotgun (WGS) entry which is preliminary data.</text>
</comment>
<dbReference type="GO" id="GO:0005737">
    <property type="term" value="C:cytoplasm"/>
    <property type="evidence" value="ECO:0007669"/>
    <property type="project" value="TreeGrafter"/>
</dbReference>
<keyword evidence="5 6" id="KW-0788">Thiol protease</keyword>
<gene>
    <name evidence="10" type="ORF">ARB_02559</name>
</gene>
<organism evidence="10 11">
    <name type="scientific">Arthroderma benhamiae (strain ATCC MYA-4681 / CBS 112371)</name>
    <name type="common">Trichophyton mentagrophytes</name>
    <dbReference type="NCBI Taxonomy" id="663331"/>
    <lineage>
        <taxon>Eukaryota</taxon>
        <taxon>Fungi</taxon>
        <taxon>Dikarya</taxon>
        <taxon>Ascomycota</taxon>
        <taxon>Pezizomycotina</taxon>
        <taxon>Eurotiomycetes</taxon>
        <taxon>Eurotiomycetidae</taxon>
        <taxon>Onygenales</taxon>
        <taxon>Arthrodermataceae</taxon>
        <taxon>Trichophyton</taxon>
    </lineage>
</organism>
<feature type="domain" description="UCH catalytic" evidence="9">
    <location>
        <begin position="132"/>
        <end position="373"/>
    </location>
</feature>
<keyword evidence="4 6" id="KW-0378">Hydrolase</keyword>
<dbReference type="FunFam" id="3.40.532.10:FF:000010">
    <property type="entry name" value="Ubiquitin carboxyl-terminal hydrolase"/>
    <property type="match status" value="1"/>
</dbReference>
<dbReference type="Proteomes" id="UP000008866">
    <property type="component" value="Unassembled WGS sequence"/>
</dbReference>
<feature type="region of interest" description="Disordered" evidence="8">
    <location>
        <begin position="57"/>
        <end position="118"/>
    </location>
</feature>
<dbReference type="CDD" id="cd09617">
    <property type="entry name" value="Peptidase_C12_UCH37_BAP1"/>
    <property type="match status" value="1"/>
</dbReference>
<sequence length="514" mass="57641">MSVAGGRVSRQTLVFASASSSSSGSLEAVLMLGSNFLLFIFLQPRLGLARSRAKVSSAKASKTTLRGERRKGERAESVRAGRCEMGAPKKTATLDEGRDKGGRVRMAGGQKKDAAEDGLTPLTSEERDSWNGFCEIENEPALFNAILKDIGVKGVKVQEVVSLDEEMLAFLPKPIYGLIFLFRWREDDPHKQEQSCPESLWFANQTVENACATVALLNIIYNIEGIEMGEELKSFREFTKDLSPAMRGYAIGNFEFVKKVHNSFARHDRNTTASADQYRKMDILSADMLLKNQQKWKARGNQELDESEAGFHFIAFVKAKERVWKFDGLERQPQSLGKCVEEDWLGLATKEIQTKMAEYEEGDIEFSILSLSKDPMTGYLADLASNVKALQHLNSRLAGFGENCDEADPENAVLCGPDAQYGLTPAMLELALVPSELAETAENGNEAHDLDSLARQRQALVEQQRLLRTQITDEQNSRQIELDYARRRRFDYCAAVNRWSRILVRKRKCEELLS</sequence>
<dbReference type="PANTHER" id="PTHR10589">
    <property type="entry name" value="UBIQUITIN CARBOXYL-TERMINAL HYDROLASE"/>
    <property type="match status" value="1"/>
</dbReference>
<dbReference type="PANTHER" id="PTHR10589:SF29">
    <property type="entry name" value="UBIQUITIN CARBOXYL-TERMINAL HYDROLASE"/>
    <property type="match status" value="1"/>
</dbReference>
<dbReference type="SUPFAM" id="SSF54001">
    <property type="entry name" value="Cysteine proteinases"/>
    <property type="match status" value="1"/>
</dbReference>
<evidence type="ECO:0000313" key="10">
    <source>
        <dbReference type="EMBL" id="EFE30637.1"/>
    </source>
</evidence>
<comment type="similarity">
    <text evidence="6 7">Belongs to the peptidase C12 family.</text>
</comment>
<dbReference type="PROSITE" id="PS52048">
    <property type="entry name" value="UCH_DOMAIN"/>
    <property type="match status" value="1"/>
</dbReference>
<dbReference type="OMA" id="GYHFIAY"/>
<dbReference type="PRINTS" id="PR00707">
    <property type="entry name" value="UBCTHYDRLASE"/>
</dbReference>
<keyword evidence="3 6" id="KW-0833">Ubl conjugation pathway</keyword>
<keyword evidence="2 6" id="KW-0645">Protease</keyword>
<dbReference type="EC" id="3.4.19.12" evidence="7"/>
<dbReference type="InterPro" id="IPR001578">
    <property type="entry name" value="Peptidase_C12_UCH"/>
</dbReference>
<name>D4B276_ARTBC</name>
<feature type="active site" description="Proton donor" evidence="6">
    <location>
        <position position="312"/>
    </location>
</feature>
<dbReference type="AlphaFoldDB" id="D4B276"/>
<dbReference type="GeneID" id="9524015"/>
<dbReference type="GO" id="GO:0006511">
    <property type="term" value="P:ubiquitin-dependent protein catabolic process"/>
    <property type="evidence" value="ECO:0007669"/>
    <property type="project" value="UniProtKB-UniRule"/>
</dbReference>
<dbReference type="EMBL" id="ABSU01000028">
    <property type="protein sequence ID" value="EFE30637.1"/>
    <property type="molecule type" value="Genomic_DNA"/>
</dbReference>
<comment type="catalytic activity">
    <reaction evidence="1 6 7">
        <text>Thiol-dependent hydrolysis of ester, thioester, amide, peptide and isopeptide bonds formed by the C-terminal Gly of ubiquitin (a 76-residue protein attached to proteins as an intracellular targeting signal).</text>
        <dbReference type="EC" id="3.4.19.12"/>
    </reaction>
</comment>
<feature type="site" description="Important for enzyme activity" evidence="6">
    <location>
        <position position="327"/>
    </location>
</feature>
<evidence type="ECO:0000256" key="8">
    <source>
        <dbReference type="SAM" id="MobiDB-lite"/>
    </source>
</evidence>
<proteinExistence type="inferred from homology"/>
<feature type="compositionally biased region" description="Basic and acidic residues" evidence="8">
    <location>
        <begin position="65"/>
        <end position="82"/>
    </location>
</feature>
<evidence type="ECO:0000256" key="7">
    <source>
        <dbReference type="RuleBase" id="RU361215"/>
    </source>
</evidence>
<feature type="active site" description="Nucleophile" evidence="6">
    <location>
        <position position="211"/>
    </location>
</feature>
<dbReference type="InterPro" id="IPR038765">
    <property type="entry name" value="Papain-like_cys_pep_sf"/>
</dbReference>
<dbReference type="InterPro" id="IPR036959">
    <property type="entry name" value="Peptidase_C12_UCH_sf"/>
</dbReference>
<evidence type="ECO:0000313" key="11">
    <source>
        <dbReference type="Proteomes" id="UP000008866"/>
    </source>
</evidence>
<reference evidence="11" key="1">
    <citation type="journal article" date="2011" name="Genome Biol.">
        <title>Comparative and functional genomics provide insights into the pathogenicity of dermatophytic fungi.</title>
        <authorList>
            <person name="Burmester A."/>
            <person name="Shelest E."/>
            <person name="Gloeckner G."/>
            <person name="Heddergott C."/>
            <person name="Schindler S."/>
            <person name="Staib P."/>
            <person name="Heidel A."/>
            <person name="Felder M."/>
            <person name="Petzold A."/>
            <person name="Szafranski K."/>
            <person name="Feuermann M."/>
            <person name="Pedruzzi I."/>
            <person name="Priebe S."/>
            <person name="Groth M."/>
            <person name="Winkler R."/>
            <person name="Li W."/>
            <person name="Kniemeyer O."/>
            <person name="Schroeckh V."/>
            <person name="Hertweck C."/>
            <person name="Hube B."/>
            <person name="White T.C."/>
            <person name="Platzer M."/>
            <person name="Guthke R."/>
            <person name="Heitman J."/>
            <person name="Woestemeyer J."/>
            <person name="Zipfel P.F."/>
            <person name="Monod M."/>
            <person name="Brakhage A.A."/>
        </authorList>
    </citation>
    <scope>NUCLEOTIDE SEQUENCE [LARGE SCALE GENOMIC DNA]</scope>
    <source>
        <strain evidence="11">ATCC MYA-4681 / CBS 112371</strain>
    </source>
</reference>
<feature type="site" description="Transition state stabilizer" evidence="6">
    <location>
        <position position="205"/>
    </location>
</feature>